<evidence type="ECO:0008006" key="5">
    <source>
        <dbReference type="Google" id="ProtNLM"/>
    </source>
</evidence>
<dbReference type="SUPFAM" id="SSF53335">
    <property type="entry name" value="S-adenosyl-L-methionine-dependent methyltransferases"/>
    <property type="match status" value="1"/>
</dbReference>
<organism evidence="3 4">
    <name type="scientific">Shackletoniella antarctica</name>
    <dbReference type="NCBI Taxonomy" id="268115"/>
    <lineage>
        <taxon>Bacteria</taxon>
        <taxon>Bacillati</taxon>
        <taxon>Cyanobacteriota</taxon>
        <taxon>Cyanophyceae</taxon>
        <taxon>Oculatellales</taxon>
        <taxon>Oculatellaceae</taxon>
        <taxon>Shackletoniella</taxon>
    </lineage>
</organism>
<dbReference type="InterPro" id="IPR003788">
    <property type="entry name" value="NDUFAF7"/>
</dbReference>
<dbReference type="Gene3D" id="3.40.50.12710">
    <property type="match status" value="1"/>
</dbReference>
<dbReference type="InterPro" id="IPR029063">
    <property type="entry name" value="SAM-dependent_MTases_sf"/>
</dbReference>
<dbReference type="EMBL" id="QBMN01000253">
    <property type="protein sequence ID" value="PZO33432.1"/>
    <property type="molecule type" value="Genomic_DNA"/>
</dbReference>
<name>A0A2W4VLD9_9CYAN</name>
<keyword evidence="1" id="KW-0489">Methyltransferase</keyword>
<reference evidence="4" key="1">
    <citation type="submission" date="2018-04" db="EMBL/GenBank/DDBJ databases">
        <authorList>
            <person name="Cornet L."/>
        </authorList>
    </citation>
    <scope>NUCLEOTIDE SEQUENCE [LARGE SCALE GENOMIC DNA]</scope>
</reference>
<evidence type="ECO:0000313" key="3">
    <source>
        <dbReference type="EMBL" id="PZO33432.1"/>
    </source>
</evidence>
<accession>A0A2W4VLD9</accession>
<dbReference type="PANTHER" id="PTHR12049:SF7">
    <property type="entry name" value="PROTEIN ARGININE METHYLTRANSFERASE NDUFAF7, MITOCHONDRIAL"/>
    <property type="match status" value="1"/>
</dbReference>
<keyword evidence="2" id="KW-0808">Transferase</keyword>
<evidence type="ECO:0000313" key="4">
    <source>
        <dbReference type="Proteomes" id="UP000249081"/>
    </source>
</evidence>
<comment type="caution">
    <text evidence="3">The sequence shown here is derived from an EMBL/GenBank/DDBJ whole genome shotgun (WGS) entry which is preliminary data.</text>
</comment>
<gene>
    <name evidence="3" type="ORF">DCF17_21925</name>
</gene>
<evidence type="ECO:0000256" key="2">
    <source>
        <dbReference type="ARBA" id="ARBA00022679"/>
    </source>
</evidence>
<dbReference type="InterPro" id="IPR038375">
    <property type="entry name" value="NDUFAF7_sf"/>
</dbReference>
<dbReference type="GO" id="GO:0035243">
    <property type="term" value="F:protein-arginine omega-N symmetric methyltransferase activity"/>
    <property type="evidence" value="ECO:0007669"/>
    <property type="project" value="TreeGrafter"/>
</dbReference>
<reference evidence="3 4" key="2">
    <citation type="submission" date="2018-06" db="EMBL/GenBank/DDBJ databases">
        <title>Metagenomic assembly of (sub)arctic Cyanobacteria and their associated microbiome from non-axenic cultures.</title>
        <authorList>
            <person name="Baurain D."/>
        </authorList>
    </citation>
    <scope>NUCLEOTIDE SEQUENCE [LARGE SCALE GENOMIC DNA]</scope>
    <source>
        <strain evidence="3">ULC041bin1</strain>
    </source>
</reference>
<dbReference type="PANTHER" id="PTHR12049">
    <property type="entry name" value="PROTEIN ARGININE METHYLTRANSFERASE NDUFAF7, MITOCHONDRIAL"/>
    <property type="match status" value="1"/>
</dbReference>
<dbReference type="AlphaFoldDB" id="A0A2W4VLD9"/>
<proteinExistence type="predicted"/>
<evidence type="ECO:0000256" key="1">
    <source>
        <dbReference type="ARBA" id="ARBA00022603"/>
    </source>
</evidence>
<dbReference type="Pfam" id="PF02636">
    <property type="entry name" value="Methyltransf_28"/>
    <property type="match status" value="1"/>
</dbReference>
<dbReference type="GO" id="GO:0032259">
    <property type="term" value="P:methylation"/>
    <property type="evidence" value="ECO:0007669"/>
    <property type="project" value="UniProtKB-KW"/>
</dbReference>
<protein>
    <recommendedName>
        <fullName evidence="5">Class I SAM-dependent methyltransferase</fullName>
    </recommendedName>
</protein>
<dbReference type="Proteomes" id="UP000249081">
    <property type="component" value="Unassembled WGS sequence"/>
</dbReference>
<sequence length="409" mass="44825">MPHNPDLYQALCDRIHQSPHQRITFAEFMELALYHPQGGYYTTKEAILGFEGDFVTSAHLGHDFGELLATQLAEMWQHLGRPDPFALVEMGAGQGLIAADVLGALQNHAPDCFAVLNYQIVEKSDRLRAAQQDRLTPWGGRVTWVTLDALPGDSITGCCFSNELVDALPVHQVVITASGLQEVYVTLADGSAAPLQEVPLQEVPLQEVPLQEVIDAPSTPRLADYFGFVGIDLADPQYAPGYRTEVHLAALDWMKTVAAKLHRGYVLTVDYGYPASRYYSRARAQGTLQCYYHQAHHDDPYSHLGYQDITAHVNFTGLERQGDHCGLETLGATQQAMFLMSLGLGDRLAALGQIQASDTATVNLAIQRRDQLHQLINPMGLGNFVVLVQGKGLTADAKVLKGLTVPPLM</sequence>